<dbReference type="AlphaFoldDB" id="A0A4C1ZEV8"/>
<comment type="caution">
    <text evidence="2">The sequence shown here is derived from an EMBL/GenBank/DDBJ whole genome shotgun (WGS) entry which is preliminary data.</text>
</comment>
<accession>A0A4C1ZEV8</accession>
<sequence length="68" mass="7055">MFSSVVILGGFEPQVAEITEYRARVAIEDGAASVRCVLACPHGTSADGVRARDGRPASSTPPAHEGET</sequence>
<reference evidence="2 3" key="1">
    <citation type="journal article" date="2019" name="Commun. Biol.">
        <title>The bagworm genome reveals a unique fibroin gene that provides high tensile strength.</title>
        <authorList>
            <person name="Kono N."/>
            <person name="Nakamura H."/>
            <person name="Ohtoshi R."/>
            <person name="Tomita M."/>
            <person name="Numata K."/>
            <person name="Arakawa K."/>
        </authorList>
    </citation>
    <scope>NUCLEOTIDE SEQUENCE [LARGE SCALE GENOMIC DNA]</scope>
</reference>
<dbReference type="EMBL" id="BGZK01001737">
    <property type="protein sequence ID" value="GBP85449.1"/>
    <property type="molecule type" value="Genomic_DNA"/>
</dbReference>
<protein>
    <submittedName>
        <fullName evidence="2">Uncharacterized protein</fullName>
    </submittedName>
</protein>
<feature type="region of interest" description="Disordered" evidence="1">
    <location>
        <begin position="43"/>
        <end position="68"/>
    </location>
</feature>
<keyword evidence="3" id="KW-1185">Reference proteome</keyword>
<evidence type="ECO:0000313" key="3">
    <source>
        <dbReference type="Proteomes" id="UP000299102"/>
    </source>
</evidence>
<evidence type="ECO:0000313" key="2">
    <source>
        <dbReference type="EMBL" id="GBP85449.1"/>
    </source>
</evidence>
<dbReference type="Proteomes" id="UP000299102">
    <property type="component" value="Unassembled WGS sequence"/>
</dbReference>
<proteinExistence type="predicted"/>
<gene>
    <name evidence="2" type="ORF">EVAR_22500_1</name>
</gene>
<evidence type="ECO:0000256" key="1">
    <source>
        <dbReference type="SAM" id="MobiDB-lite"/>
    </source>
</evidence>
<name>A0A4C1ZEV8_EUMVA</name>
<organism evidence="2 3">
    <name type="scientific">Eumeta variegata</name>
    <name type="common">Bagworm moth</name>
    <name type="synonym">Eumeta japonica</name>
    <dbReference type="NCBI Taxonomy" id="151549"/>
    <lineage>
        <taxon>Eukaryota</taxon>
        <taxon>Metazoa</taxon>
        <taxon>Ecdysozoa</taxon>
        <taxon>Arthropoda</taxon>
        <taxon>Hexapoda</taxon>
        <taxon>Insecta</taxon>
        <taxon>Pterygota</taxon>
        <taxon>Neoptera</taxon>
        <taxon>Endopterygota</taxon>
        <taxon>Lepidoptera</taxon>
        <taxon>Glossata</taxon>
        <taxon>Ditrysia</taxon>
        <taxon>Tineoidea</taxon>
        <taxon>Psychidae</taxon>
        <taxon>Oiketicinae</taxon>
        <taxon>Eumeta</taxon>
    </lineage>
</organism>